<protein>
    <submittedName>
        <fullName evidence="1">Uncharacterized protein</fullName>
    </submittedName>
</protein>
<sequence>MSMTTHSVRLGADVAAARHAAVAELCAINDRGLRLAWRLVSLDYQPGIALVCESPDHGRLYEGTPEEVRDEEGVYDCCPWPYLEVGTPALAHYLLTLLNTDAGGAA</sequence>
<dbReference type="Proteomes" id="UP000675554">
    <property type="component" value="Unassembled WGS sequence"/>
</dbReference>
<dbReference type="AlphaFoldDB" id="A0A8T4J747"/>
<keyword evidence="2" id="KW-1185">Reference proteome</keyword>
<organism evidence="1 2">
    <name type="scientific">Streptomyces daliensis</name>
    <dbReference type="NCBI Taxonomy" id="299421"/>
    <lineage>
        <taxon>Bacteria</taxon>
        <taxon>Bacillati</taxon>
        <taxon>Actinomycetota</taxon>
        <taxon>Actinomycetes</taxon>
        <taxon>Kitasatosporales</taxon>
        <taxon>Streptomycetaceae</taxon>
        <taxon>Streptomyces</taxon>
    </lineage>
</organism>
<evidence type="ECO:0000313" key="2">
    <source>
        <dbReference type="Proteomes" id="UP000675554"/>
    </source>
</evidence>
<comment type="caution">
    <text evidence="1">The sequence shown here is derived from an EMBL/GenBank/DDBJ whole genome shotgun (WGS) entry which is preliminary data.</text>
</comment>
<evidence type="ECO:0000313" key="1">
    <source>
        <dbReference type="EMBL" id="MBR7677464.1"/>
    </source>
</evidence>
<name>A0A8T4J747_9ACTN</name>
<reference evidence="1" key="1">
    <citation type="submission" date="2021-04" db="EMBL/GenBank/DDBJ databases">
        <title>Sequencing of actinobacteria type strains.</title>
        <authorList>
            <person name="Nguyen G.-S."/>
            <person name="Wentzel A."/>
        </authorList>
    </citation>
    <scope>NUCLEOTIDE SEQUENCE</scope>
    <source>
        <strain evidence="1">DSM 42095</strain>
    </source>
</reference>
<gene>
    <name evidence="1" type="ORF">KDA82_31635</name>
</gene>
<accession>A0A8T4J747</accession>
<dbReference type="EMBL" id="JAGSMN010000943">
    <property type="protein sequence ID" value="MBR7677464.1"/>
    <property type="molecule type" value="Genomic_DNA"/>
</dbReference>
<proteinExistence type="predicted"/>